<dbReference type="OrthoDB" id="5499927at2"/>
<dbReference type="PANTHER" id="PTHR31836:SF21">
    <property type="entry name" value="EXPANSIN-LIKE PROTEIN 7"/>
    <property type="match status" value="1"/>
</dbReference>
<dbReference type="InterPro" id="IPR036908">
    <property type="entry name" value="RlpA-like_sf"/>
</dbReference>
<evidence type="ECO:0000256" key="1">
    <source>
        <dbReference type="ARBA" id="ARBA00022729"/>
    </source>
</evidence>
<evidence type="ECO:0008006" key="4">
    <source>
        <dbReference type="Google" id="ProtNLM"/>
    </source>
</evidence>
<keyword evidence="1" id="KW-0732">Signal</keyword>
<dbReference type="InterPro" id="IPR051477">
    <property type="entry name" value="Expansin_CellWall"/>
</dbReference>
<evidence type="ECO:0000313" key="3">
    <source>
        <dbReference type="Proteomes" id="UP000308705"/>
    </source>
</evidence>
<dbReference type="RefSeq" id="WP_137250827.1">
    <property type="nucleotide sequence ID" value="NZ_SZQA01000040.1"/>
</dbReference>
<proteinExistence type="predicted"/>
<gene>
    <name evidence="2" type="ORF">FDA94_32165</name>
</gene>
<dbReference type="Proteomes" id="UP000308705">
    <property type="component" value="Unassembled WGS sequence"/>
</dbReference>
<sequence>MRHARRRKRRGVVFAVAALVAAAVFVQLTGPVCASPDRRGRAYFYEARAPGNCSLPRHGMLFASVSTAEYAGSAACGGYLDVTGPTGTVRVLVVDRCPACGPGDLDLSAEAFVSIADRDDGSAAIAYREVRDPEPARRLAFRLKQGSTAHWAALQVLDHGNRLAHVRVRSGPHWRDLRRGADNYWVFPGEPGPGPYTMRISDVYGGEATITGVRLRPGATQRFSQRLYGAPPPIVRTITTPSDKPSPEMPEIC</sequence>
<dbReference type="EMBL" id="SZQA01000040">
    <property type="protein sequence ID" value="TKK83884.1"/>
    <property type="molecule type" value="Genomic_DNA"/>
</dbReference>
<dbReference type="SUPFAM" id="SSF50685">
    <property type="entry name" value="Barwin-like endoglucanases"/>
    <property type="match status" value="1"/>
</dbReference>
<dbReference type="NCBIfam" id="NF041144">
    <property type="entry name" value="expansin_EXLX1"/>
    <property type="match status" value="1"/>
</dbReference>
<reference evidence="2 3" key="1">
    <citation type="submission" date="2019-04" db="EMBL/GenBank/DDBJ databases">
        <title>Herbidospora sp. NEAU-GS14.nov., a novel actinomycete isolated from soil.</title>
        <authorList>
            <person name="Han L."/>
        </authorList>
    </citation>
    <scope>NUCLEOTIDE SEQUENCE [LARGE SCALE GENOMIC DNA]</scope>
    <source>
        <strain evidence="2 3">NEAU-GS14</strain>
    </source>
</reference>
<dbReference type="Gene3D" id="2.40.40.10">
    <property type="entry name" value="RlpA-like domain"/>
    <property type="match status" value="1"/>
</dbReference>
<organism evidence="2 3">
    <name type="scientific">Herbidospora galbida</name>
    <dbReference type="NCBI Taxonomy" id="2575442"/>
    <lineage>
        <taxon>Bacteria</taxon>
        <taxon>Bacillati</taxon>
        <taxon>Actinomycetota</taxon>
        <taxon>Actinomycetes</taxon>
        <taxon>Streptosporangiales</taxon>
        <taxon>Streptosporangiaceae</taxon>
        <taxon>Herbidospora</taxon>
    </lineage>
</organism>
<keyword evidence="3" id="KW-1185">Reference proteome</keyword>
<comment type="caution">
    <text evidence="2">The sequence shown here is derived from an EMBL/GenBank/DDBJ whole genome shotgun (WGS) entry which is preliminary data.</text>
</comment>
<name>A0A4U3M7D1_9ACTN</name>
<accession>A0A4U3M7D1</accession>
<dbReference type="Gene3D" id="2.60.40.760">
    <property type="entry name" value="Expansin, cellulose-binding-like domain"/>
    <property type="match status" value="1"/>
</dbReference>
<dbReference type="SUPFAM" id="SSF49590">
    <property type="entry name" value="PHL pollen allergen"/>
    <property type="match status" value="1"/>
</dbReference>
<dbReference type="InterPro" id="IPR049818">
    <property type="entry name" value="Expansin_EXLX1-like"/>
</dbReference>
<evidence type="ECO:0000313" key="2">
    <source>
        <dbReference type="EMBL" id="TKK83884.1"/>
    </source>
</evidence>
<dbReference type="AlphaFoldDB" id="A0A4U3M7D1"/>
<dbReference type="InterPro" id="IPR036749">
    <property type="entry name" value="Expansin_CBD_sf"/>
</dbReference>
<protein>
    <recommendedName>
        <fullName evidence="4">RlpA-like protein double-psi beta-barrel domain-containing protein</fullName>
    </recommendedName>
</protein>
<dbReference type="PANTHER" id="PTHR31836">
    <property type="match status" value="1"/>
</dbReference>
<dbReference type="CDD" id="cd22272">
    <property type="entry name" value="DPBB_EXLX1-like"/>
    <property type="match status" value="1"/>
</dbReference>